<evidence type="ECO:0000256" key="1">
    <source>
        <dbReference type="SAM" id="Phobius"/>
    </source>
</evidence>
<reference evidence="2 3" key="1">
    <citation type="journal article" date="2007" name="Proc. Natl. Acad. Sci. U.S.A.">
        <title>Independent sorting-out of thousands of duplicated gene pairs in two yeast species descended from a whole-genome duplication.</title>
        <authorList>
            <person name="Scannell D.R."/>
            <person name="Frank A.C."/>
            <person name="Conant G.C."/>
            <person name="Byrne K.P."/>
            <person name="Woolfit M."/>
            <person name="Wolfe K.H."/>
        </authorList>
    </citation>
    <scope>NUCLEOTIDE SEQUENCE [LARGE SCALE GENOMIC DNA]</scope>
    <source>
        <strain evidence="3">ATCC 22028 / DSM 70294 / BCRC 21397 / CBS 2163 / NBRC 10782 / NRRL Y-8283 / UCD 57-17</strain>
    </source>
</reference>
<dbReference type="InParanoid" id="A7TKM4"/>
<sequence>MMLLLRRQVFDCGTSGNIAYIRRYSKFRDPIRLWDEIQDPNTTKDKTTQLFKKYLRETAKANQISIENPDLNRILDGLIPKAENNASRRDKSSIQRVKEIYNNIKNKSIQDDEIYQVISSVVKKDLYNIILPSKNTQSKKDHIKTKPKSADLKIHMSSHGKLNNIIDELKINQDGSGLSKNIGDPYDLNTKLDMKLEANENNNLNLNILKGYLEETEIKQKQLKKFSWEENKKYNWDTQSEKLNSISAGNFLFDNSSNRIVKKILRKSNFLVDKLPLFKYISNHIDSPTEEFLIYDLIKGKVLKKVKSDEDTSILININRQDLFAIINGSMLPPEEALKLITNIENKGWKLMGSTSHNSSDIIFQRNIDNTSTPVNNKGNKMYKIYSIIIATLGIGYWTSTIAFQTHADMANKQEG</sequence>
<proteinExistence type="predicted"/>
<accession>A7TKM4</accession>
<dbReference type="HOGENOM" id="CLU_674708_0_0_1"/>
<dbReference type="Proteomes" id="UP000000267">
    <property type="component" value="Unassembled WGS sequence"/>
</dbReference>
<feature type="transmembrane region" description="Helical" evidence="1">
    <location>
        <begin position="385"/>
        <end position="404"/>
    </location>
</feature>
<dbReference type="RefSeq" id="XP_001644994.1">
    <property type="nucleotide sequence ID" value="XM_001644944.1"/>
</dbReference>
<name>A7TKM4_VANPO</name>
<dbReference type="OMA" id="CNDEEVY"/>
<dbReference type="eggNOG" id="ENOG502S553">
    <property type="taxonomic scope" value="Eukaryota"/>
</dbReference>
<dbReference type="AlphaFoldDB" id="A7TKM4"/>
<gene>
    <name evidence="2" type="ORF">Kpol_1072p6</name>
</gene>
<dbReference type="GeneID" id="5545331"/>
<dbReference type="PhylomeDB" id="A7TKM4"/>
<keyword evidence="1" id="KW-0472">Membrane</keyword>
<dbReference type="OrthoDB" id="4035871at2759"/>
<keyword evidence="3" id="KW-1185">Reference proteome</keyword>
<dbReference type="KEGG" id="vpo:Kpol_1072p6"/>
<evidence type="ECO:0000313" key="3">
    <source>
        <dbReference type="Proteomes" id="UP000000267"/>
    </source>
</evidence>
<organism evidence="3">
    <name type="scientific">Vanderwaltozyma polyspora (strain ATCC 22028 / DSM 70294 / BCRC 21397 / CBS 2163 / NBRC 10782 / NRRL Y-8283 / UCD 57-17)</name>
    <name type="common">Kluyveromyces polysporus</name>
    <dbReference type="NCBI Taxonomy" id="436907"/>
    <lineage>
        <taxon>Eukaryota</taxon>
        <taxon>Fungi</taxon>
        <taxon>Dikarya</taxon>
        <taxon>Ascomycota</taxon>
        <taxon>Saccharomycotina</taxon>
        <taxon>Saccharomycetes</taxon>
        <taxon>Saccharomycetales</taxon>
        <taxon>Saccharomycetaceae</taxon>
        <taxon>Vanderwaltozyma</taxon>
    </lineage>
</organism>
<keyword evidence="1" id="KW-0812">Transmembrane</keyword>
<keyword evidence="1" id="KW-1133">Transmembrane helix</keyword>
<protein>
    <submittedName>
        <fullName evidence="2">Uncharacterized protein</fullName>
    </submittedName>
</protein>
<evidence type="ECO:0000313" key="2">
    <source>
        <dbReference type="EMBL" id="EDO17136.1"/>
    </source>
</evidence>
<dbReference type="EMBL" id="DS480409">
    <property type="protein sequence ID" value="EDO17136.1"/>
    <property type="molecule type" value="Genomic_DNA"/>
</dbReference>
<dbReference type="FunCoup" id="A7TKM4">
    <property type="interactions" value="40"/>
</dbReference>